<dbReference type="GO" id="GO:0005737">
    <property type="term" value="C:cytoplasm"/>
    <property type="evidence" value="ECO:0007669"/>
    <property type="project" value="UniProtKB-SubCell"/>
</dbReference>
<dbReference type="EMBL" id="BRLB01000001">
    <property type="protein sequence ID" value="GKX28575.1"/>
    <property type="molecule type" value="Genomic_DNA"/>
</dbReference>
<dbReference type="InterPro" id="IPR001789">
    <property type="entry name" value="Sig_transdc_resp-reg_receiver"/>
</dbReference>
<dbReference type="Pfam" id="PF00072">
    <property type="entry name" value="Response_reg"/>
    <property type="match status" value="1"/>
</dbReference>
<dbReference type="PROSITE" id="PS00041">
    <property type="entry name" value="HTH_ARAC_FAMILY_1"/>
    <property type="match status" value="1"/>
</dbReference>
<keyword evidence="7 13" id="KW-0238">DNA-binding</keyword>
<feature type="domain" description="HTH araC/xylS-type" evidence="11">
    <location>
        <begin position="443"/>
        <end position="541"/>
    </location>
</feature>
<evidence type="ECO:0000256" key="2">
    <source>
        <dbReference type="ARBA" id="ARBA00018672"/>
    </source>
</evidence>
<evidence type="ECO:0000256" key="10">
    <source>
        <dbReference type="PROSITE-ProRule" id="PRU00169"/>
    </source>
</evidence>
<dbReference type="Gene3D" id="3.40.50.2300">
    <property type="match status" value="1"/>
</dbReference>
<evidence type="ECO:0000256" key="4">
    <source>
        <dbReference type="ARBA" id="ARBA00022553"/>
    </source>
</evidence>
<keyword evidence="3" id="KW-0963">Cytoplasm</keyword>
<keyword evidence="4 10" id="KW-0597">Phosphoprotein</keyword>
<keyword evidence="14" id="KW-1185">Reference proteome</keyword>
<keyword evidence="8" id="KW-0804">Transcription</keyword>
<keyword evidence="6" id="KW-0805">Transcription regulation</keyword>
<comment type="subcellular location">
    <subcellularLocation>
        <location evidence="1">Cytoplasm</location>
    </subcellularLocation>
</comment>
<comment type="caution">
    <text evidence="13">The sequence shown here is derived from an EMBL/GenBank/DDBJ whole genome shotgun (WGS) entry which is preliminary data.</text>
</comment>
<sequence length="544" mass="64087">MYNVLIVDDENPALQMLKIIIDWEKLGFIIEDTAFNGREALEKYDKKHYDLVITDIQMPVMDGIDLIKELKKRKKDQQIIILSCYEEFSYAKAAVQLGVTDYLIKDLLTEQDLYSVLGKVKETLISQGKLRKDYLSNYVIKEDYLFNIRNEMLKSIIADNIGENQILRKLKEFDIKLDSENYILLNINEDEIEEDSKLQYYEKNIYHRCVIDTINEIIGEDSYGRIDGGVCAYIHEGEYVVLLKMHDFTSEKHYLSDSYSVSSKIKHEVTKLVGKSLTIIVSKTFNDLTDTCKIYEQTKEMLKYRFYYGKGKILFHNTVIKKVAPVKPEKIDKIFDTIGRYIDDRKIKELLEQIEMLYQDVSKGFLQYNYVGYISTKFMEMIIKVCNENNIEYIELFGTEYLPIKTIYKMETVQDIKSWFQDIFSRIIKIINEKSSGYSLRVIQAVNYINNNFEEEISLNDISEELHINKIYLSRIFKEETNMTVTEYIHSIRIAESKKLIGNSHLKMYEIAEKVGYMNIQHFNSCFKKITGMTPLKYKRNIKK</sequence>
<evidence type="ECO:0000256" key="1">
    <source>
        <dbReference type="ARBA" id="ARBA00004496"/>
    </source>
</evidence>
<dbReference type="GO" id="GO:0043565">
    <property type="term" value="F:sequence-specific DNA binding"/>
    <property type="evidence" value="ECO:0007669"/>
    <property type="project" value="InterPro"/>
</dbReference>
<evidence type="ECO:0000256" key="9">
    <source>
        <dbReference type="ARBA" id="ARBA00024867"/>
    </source>
</evidence>
<dbReference type="SUPFAM" id="SSF52172">
    <property type="entry name" value="CheY-like"/>
    <property type="match status" value="1"/>
</dbReference>
<dbReference type="PROSITE" id="PS01124">
    <property type="entry name" value="HTH_ARAC_FAMILY_2"/>
    <property type="match status" value="1"/>
</dbReference>
<dbReference type="AlphaFoldDB" id="A0A9W6DDQ2"/>
<dbReference type="SMART" id="SM00448">
    <property type="entry name" value="REC"/>
    <property type="match status" value="1"/>
</dbReference>
<comment type="function">
    <text evidence="9">May play the central regulatory role in sporulation. It may be an element of the effector pathway responsible for the activation of sporulation genes in response to nutritional stress. Spo0A may act in concert with spo0H (a sigma factor) to control the expression of some genes that are critical to the sporulation process.</text>
</comment>
<evidence type="ECO:0000259" key="12">
    <source>
        <dbReference type="PROSITE" id="PS50110"/>
    </source>
</evidence>
<feature type="domain" description="Response regulatory" evidence="12">
    <location>
        <begin position="3"/>
        <end position="120"/>
    </location>
</feature>
<evidence type="ECO:0000313" key="13">
    <source>
        <dbReference type="EMBL" id="GKX28575.1"/>
    </source>
</evidence>
<evidence type="ECO:0000259" key="11">
    <source>
        <dbReference type="PROSITE" id="PS01124"/>
    </source>
</evidence>
<evidence type="ECO:0000256" key="8">
    <source>
        <dbReference type="ARBA" id="ARBA00023163"/>
    </source>
</evidence>
<dbReference type="SMART" id="SM00342">
    <property type="entry name" value="HTH_ARAC"/>
    <property type="match status" value="1"/>
</dbReference>
<dbReference type="Pfam" id="PF12833">
    <property type="entry name" value="HTH_18"/>
    <property type="match status" value="1"/>
</dbReference>
<organism evidence="13 14">
    <name type="scientific">Vallitalea longa</name>
    <dbReference type="NCBI Taxonomy" id="2936439"/>
    <lineage>
        <taxon>Bacteria</taxon>
        <taxon>Bacillati</taxon>
        <taxon>Bacillota</taxon>
        <taxon>Clostridia</taxon>
        <taxon>Lachnospirales</taxon>
        <taxon>Vallitaleaceae</taxon>
        <taxon>Vallitalea</taxon>
    </lineage>
</organism>
<dbReference type="InterPro" id="IPR018062">
    <property type="entry name" value="HTH_AraC-typ_CS"/>
</dbReference>
<dbReference type="PANTHER" id="PTHR42713:SF3">
    <property type="entry name" value="TRANSCRIPTIONAL REGULATORY PROTEIN HPTR"/>
    <property type="match status" value="1"/>
</dbReference>
<dbReference type="CDD" id="cd17536">
    <property type="entry name" value="REC_YesN-like"/>
    <property type="match status" value="1"/>
</dbReference>
<keyword evidence="5" id="KW-0902">Two-component regulatory system</keyword>
<dbReference type="SUPFAM" id="SSF46689">
    <property type="entry name" value="Homeodomain-like"/>
    <property type="match status" value="2"/>
</dbReference>
<dbReference type="GO" id="GO:0000160">
    <property type="term" value="P:phosphorelay signal transduction system"/>
    <property type="evidence" value="ECO:0007669"/>
    <property type="project" value="UniProtKB-KW"/>
</dbReference>
<name>A0A9W6DDQ2_9FIRM</name>
<protein>
    <recommendedName>
        <fullName evidence="2">Stage 0 sporulation protein A homolog</fullName>
    </recommendedName>
</protein>
<gene>
    <name evidence="13" type="ORF">SH1V18_10550</name>
</gene>
<evidence type="ECO:0000256" key="6">
    <source>
        <dbReference type="ARBA" id="ARBA00023015"/>
    </source>
</evidence>
<dbReference type="InterPro" id="IPR051552">
    <property type="entry name" value="HptR"/>
</dbReference>
<accession>A0A9W6DDQ2</accession>
<dbReference type="InterPro" id="IPR011006">
    <property type="entry name" value="CheY-like_superfamily"/>
</dbReference>
<dbReference type="InterPro" id="IPR009057">
    <property type="entry name" value="Homeodomain-like_sf"/>
</dbReference>
<evidence type="ECO:0000256" key="5">
    <source>
        <dbReference type="ARBA" id="ARBA00023012"/>
    </source>
</evidence>
<proteinExistence type="predicted"/>
<dbReference type="Gene3D" id="1.10.10.60">
    <property type="entry name" value="Homeodomain-like"/>
    <property type="match status" value="2"/>
</dbReference>
<evidence type="ECO:0000256" key="7">
    <source>
        <dbReference type="ARBA" id="ARBA00023125"/>
    </source>
</evidence>
<dbReference type="RefSeq" id="WP_281812990.1">
    <property type="nucleotide sequence ID" value="NZ_BRLB01000001.1"/>
</dbReference>
<dbReference type="PROSITE" id="PS50110">
    <property type="entry name" value="RESPONSE_REGULATORY"/>
    <property type="match status" value="1"/>
</dbReference>
<feature type="modified residue" description="4-aspartylphosphate" evidence="10">
    <location>
        <position position="55"/>
    </location>
</feature>
<dbReference type="InterPro" id="IPR018060">
    <property type="entry name" value="HTH_AraC"/>
</dbReference>
<dbReference type="GO" id="GO:0003700">
    <property type="term" value="F:DNA-binding transcription factor activity"/>
    <property type="evidence" value="ECO:0007669"/>
    <property type="project" value="InterPro"/>
</dbReference>
<reference evidence="13" key="1">
    <citation type="submission" date="2022-06" db="EMBL/GenBank/DDBJ databases">
        <title>Vallitalea longa sp. nov., an anaerobic bacterium isolated from marine sediment.</title>
        <authorList>
            <person name="Hirano S."/>
            <person name="Terahara T."/>
            <person name="Mori K."/>
            <person name="Hamada M."/>
            <person name="Matsumoto R."/>
            <person name="Kobayashi T."/>
        </authorList>
    </citation>
    <scope>NUCLEOTIDE SEQUENCE</scope>
    <source>
        <strain evidence="13">SH18-1</strain>
    </source>
</reference>
<evidence type="ECO:0000313" key="14">
    <source>
        <dbReference type="Proteomes" id="UP001144256"/>
    </source>
</evidence>
<dbReference type="Proteomes" id="UP001144256">
    <property type="component" value="Unassembled WGS sequence"/>
</dbReference>
<evidence type="ECO:0000256" key="3">
    <source>
        <dbReference type="ARBA" id="ARBA00022490"/>
    </source>
</evidence>
<dbReference type="PANTHER" id="PTHR42713">
    <property type="entry name" value="HISTIDINE KINASE-RELATED"/>
    <property type="match status" value="1"/>
</dbReference>